<sequence>MAPIQHVRRWEIELALSEYLDMPISHEDARPTTERVLGRGVNHAFASPTGRLRLVSNIASDTVQEGEELDPEPDLLKLIDKARALPDDAYEWWSLAGNENDPMIYEDWETRGQHRIGDSFAHQERALSEHLAANPEYKKRLDDLIAAQEITEISESLHEVATEFDIDSNLIYGKLIEMGGPVAVKGFLRAMPASATVFEARRLKHRNTQWPWQQHDHIDLAALAVAIPYADIVVTERQWCHLFKVAKLDKKFRTQVTSRLRDIPELLIN</sequence>
<gene>
    <name evidence="1" type="ORF">HCJ92_00435</name>
</gene>
<keyword evidence="2" id="KW-1185">Reference proteome</keyword>
<accession>A0ABX1AC67</accession>
<reference evidence="1 2" key="1">
    <citation type="submission" date="2020-03" db="EMBL/GenBank/DDBJ databases">
        <title>Draft genome of Streptomyces sp. ventii, isolated from the Axial Seamount in the Pacific Ocean, and resequencing of the two type strains Streptomyces lonarensis strain NCL 716 and Streptomyces bohaiensis strain 11A07.</title>
        <authorList>
            <person name="Loughran R.M."/>
            <person name="Pfannmuller K.M."/>
            <person name="Wasson B.J."/>
            <person name="Deadmond M.C."/>
            <person name="Paddock B.E."/>
            <person name="Koyack M.J."/>
            <person name="Gallegos D.A."/>
            <person name="Mitchell E.A."/>
            <person name="Ushijima B."/>
            <person name="Saw J.H."/>
            <person name="Mcphail K.L."/>
            <person name="Videau P."/>
        </authorList>
    </citation>
    <scope>NUCLEOTIDE SEQUENCE [LARGE SCALE GENOMIC DNA]</scope>
    <source>
        <strain evidence="2">5675061</strain>
    </source>
</reference>
<evidence type="ECO:0000313" key="2">
    <source>
        <dbReference type="Proteomes" id="UP000746503"/>
    </source>
</evidence>
<dbReference type="RefSeq" id="WP_167931320.1">
    <property type="nucleotide sequence ID" value="NZ_JAAVJB010000002.1"/>
</dbReference>
<proteinExistence type="predicted"/>
<organism evidence="1 2">
    <name type="scientific">Streptomyces spiramenti</name>
    <dbReference type="NCBI Taxonomy" id="2720606"/>
    <lineage>
        <taxon>Bacteria</taxon>
        <taxon>Bacillati</taxon>
        <taxon>Actinomycetota</taxon>
        <taxon>Actinomycetes</taxon>
        <taxon>Kitasatosporales</taxon>
        <taxon>Streptomycetaceae</taxon>
        <taxon>Streptomyces</taxon>
    </lineage>
</organism>
<comment type="caution">
    <text evidence="1">The sequence shown here is derived from an EMBL/GenBank/DDBJ whole genome shotgun (WGS) entry which is preliminary data.</text>
</comment>
<protein>
    <submittedName>
        <fullName evidence="1">Uncharacterized protein</fullName>
    </submittedName>
</protein>
<dbReference type="EMBL" id="JAAVJB010000002">
    <property type="protein sequence ID" value="NJP64794.1"/>
    <property type="molecule type" value="Genomic_DNA"/>
</dbReference>
<evidence type="ECO:0000313" key="1">
    <source>
        <dbReference type="EMBL" id="NJP64794.1"/>
    </source>
</evidence>
<dbReference type="Proteomes" id="UP000746503">
    <property type="component" value="Unassembled WGS sequence"/>
</dbReference>
<name>A0ABX1AC67_9ACTN</name>